<evidence type="ECO:0000256" key="5">
    <source>
        <dbReference type="ARBA" id="ARBA00022842"/>
    </source>
</evidence>
<evidence type="ECO:0000256" key="3">
    <source>
        <dbReference type="ARBA" id="ARBA00022723"/>
    </source>
</evidence>
<accession>A0ABT3S7U8</accession>
<evidence type="ECO:0000259" key="7">
    <source>
        <dbReference type="Pfam" id="PF01850"/>
    </source>
</evidence>
<evidence type="ECO:0000256" key="4">
    <source>
        <dbReference type="ARBA" id="ARBA00022801"/>
    </source>
</evidence>
<keyword evidence="1 6" id="KW-1277">Toxin-antitoxin system</keyword>
<sequence length="134" mass="15054">MATYIVDNSVWWKAHRSAGIARRLREIATQDLIMTCPPQVLEYCHAARTGPDHQGYRDDMDAFLEASEHPDIQDVTGIQNALWNNGHVRGAGPIDVHIAAYAVRNGATVLSSDRDYDHIADAVADFRHEYLPER</sequence>
<dbReference type="Proteomes" id="UP001207276">
    <property type="component" value="Unassembled WGS sequence"/>
</dbReference>
<feature type="binding site" evidence="6">
    <location>
        <position position="95"/>
    </location>
    <ligand>
        <name>Mg(2+)</name>
        <dbReference type="ChEBI" id="CHEBI:18420"/>
    </ligand>
</feature>
<keyword evidence="3 6" id="KW-0479">Metal-binding</keyword>
<dbReference type="EMBL" id="JAPJDE010000006">
    <property type="protein sequence ID" value="MCX2850324.1"/>
    <property type="molecule type" value="Genomic_DNA"/>
</dbReference>
<keyword evidence="5 6" id="KW-0460">Magnesium</keyword>
<comment type="similarity">
    <text evidence="6">Belongs to the PINc/VapC protein family.</text>
</comment>
<dbReference type="InterPro" id="IPR002716">
    <property type="entry name" value="PIN_dom"/>
</dbReference>
<organism evidence="8 9">
    <name type="scientific">Curtobacterium poinsettiae</name>
    <dbReference type="NCBI Taxonomy" id="159612"/>
    <lineage>
        <taxon>Bacteria</taxon>
        <taxon>Bacillati</taxon>
        <taxon>Actinomycetota</taxon>
        <taxon>Actinomycetes</taxon>
        <taxon>Micrococcales</taxon>
        <taxon>Microbacteriaceae</taxon>
        <taxon>Curtobacterium</taxon>
    </lineage>
</organism>
<dbReference type="Pfam" id="PF01850">
    <property type="entry name" value="PIN"/>
    <property type="match status" value="1"/>
</dbReference>
<dbReference type="HAMAP" id="MF_00265">
    <property type="entry name" value="VapC_Nob1"/>
    <property type="match status" value="1"/>
</dbReference>
<dbReference type="Gene3D" id="3.40.50.1010">
    <property type="entry name" value="5'-nuclease"/>
    <property type="match status" value="1"/>
</dbReference>
<dbReference type="SUPFAM" id="SSF88723">
    <property type="entry name" value="PIN domain-like"/>
    <property type="match status" value="1"/>
</dbReference>
<feature type="binding site" evidence="6">
    <location>
        <position position="7"/>
    </location>
    <ligand>
        <name>Mg(2+)</name>
        <dbReference type="ChEBI" id="CHEBI:18420"/>
    </ligand>
</feature>
<keyword evidence="2 6" id="KW-0540">Nuclease</keyword>
<evidence type="ECO:0000256" key="1">
    <source>
        <dbReference type="ARBA" id="ARBA00022649"/>
    </source>
</evidence>
<dbReference type="EC" id="3.1.-.-" evidence="6"/>
<comment type="cofactor">
    <cofactor evidence="6">
        <name>Mg(2+)</name>
        <dbReference type="ChEBI" id="CHEBI:18420"/>
    </cofactor>
</comment>
<dbReference type="InterPro" id="IPR029060">
    <property type="entry name" value="PIN-like_dom_sf"/>
</dbReference>
<dbReference type="RefSeq" id="WP_214519406.1">
    <property type="nucleotide sequence ID" value="NZ_CP104934.1"/>
</dbReference>
<proteinExistence type="inferred from homology"/>
<gene>
    <name evidence="6" type="primary">vapC</name>
    <name evidence="8" type="ORF">ORG12_16720</name>
</gene>
<evidence type="ECO:0000313" key="8">
    <source>
        <dbReference type="EMBL" id="MCX2850324.1"/>
    </source>
</evidence>
<evidence type="ECO:0000313" key="9">
    <source>
        <dbReference type="Proteomes" id="UP001207276"/>
    </source>
</evidence>
<keyword evidence="4 6" id="KW-0378">Hydrolase</keyword>
<dbReference type="InterPro" id="IPR022907">
    <property type="entry name" value="VapC_family"/>
</dbReference>
<name>A0ABT3S7U8_9MICO</name>
<evidence type="ECO:0000256" key="6">
    <source>
        <dbReference type="HAMAP-Rule" id="MF_00265"/>
    </source>
</evidence>
<keyword evidence="6" id="KW-0800">Toxin</keyword>
<comment type="function">
    <text evidence="6">Toxic component of a toxin-antitoxin (TA) system. An RNase.</text>
</comment>
<reference evidence="8 9" key="1">
    <citation type="submission" date="2022-11" db="EMBL/GenBank/DDBJ databases">
        <title>Taxonomy of Curtobacterium flaccumfaciens.</title>
        <authorList>
            <person name="Osdaghi E."/>
            <person name="Taghavi S.M."/>
            <person name="Hamidizade M."/>
            <person name="Abachi H."/>
            <person name="Fazliarab A."/>
            <person name="Baeyen S."/>
            <person name="Portier P."/>
            <person name="Van Vaerenbergh J."/>
            <person name="Jacques M.-A."/>
        </authorList>
    </citation>
    <scope>NUCLEOTIDE SEQUENCE [LARGE SCALE GENOMIC DNA]</scope>
    <source>
        <strain evidence="8 9">LMG 3715</strain>
    </source>
</reference>
<evidence type="ECO:0000256" key="2">
    <source>
        <dbReference type="ARBA" id="ARBA00022722"/>
    </source>
</evidence>
<feature type="domain" description="PIN" evidence="7">
    <location>
        <begin position="4"/>
        <end position="120"/>
    </location>
</feature>
<keyword evidence="9" id="KW-1185">Reference proteome</keyword>
<protein>
    <recommendedName>
        <fullName evidence="6">Ribonuclease VapC</fullName>
        <shortName evidence="6">RNase VapC</shortName>
        <ecNumber evidence="6">3.1.-.-</ecNumber>
    </recommendedName>
    <alternativeName>
        <fullName evidence="6">Toxin VapC</fullName>
    </alternativeName>
</protein>
<comment type="caution">
    <text evidence="8">The sequence shown here is derived from an EMBL/GenBank/DDBJ whole genome shotgun (WGS) entry which is preliminary data.</text>
</comment>